<name>A0ABS8RU95_DATST</name>
<sequence>YHVKATMGNVQFSPQSDRPWWTKTENRKFSVKSAWELLRYKEDKEVRFNRDCGGGSWPTLMALLETYKLEISCRVVRWTPPPEGWLKCNIDGASKGNPGPSSVAFCIRNKEGDMLVAKGVQMMETTNLKWKEMAVKLRRRRGCPRMAKRNDDKEQEEAARKESGR</sequence>
<feature type="compositionally biased region" description="Basic and acidic residues" evidence="1">
    <location>
        <begin position="148"/>
        <end position="165"/>
    </location>
</feature>
<protein>
    <recommendedName>
        <fullName evidence="4">RNase H type-1 domain-containing protein</fullName>
    </recommendedName>
</protein>
<comment type="caution">
    <text evidence="2">The sequence shown here is derived from an EMBL/GenBank/DDBJ whole genome shotgun (WGS) entry which is preliminary data.</text>
</comment>
<evidence type="ECO:0008006" key="4">
    <source>
        <dbReference type="Google" id="ProtNLM"/>
    </source>
</evidence>
<evidence type="ECO:0000313" key="2">
    <source>
        <dbReference type="EMBL" id="MCD7450391.1"/>
    </source>
</evidence>
<dbReference type="Proteomes" id="UP000823775">
    <property type="component" value="Unassembled WGS sequence"/>
</dbReference>
<reference evidence="2 3" key="1">
    <citation type="journal article" date="2021" name="BMC Genomics">
        <title>Datura genome reveals duplications of psychoactive alkaloid biosynthetic genes and high mutation rate following tissue culture.</title>
        <authorList>
            <person name="Rajewski A."/>
            <person name="Carter-House D."/>
            <person name="Stajich J."/>
            <person name="Litt A."/>
        </authorList>
    </citation>
    <scope>NUCLEOTIDE SEQUENCE [LARGE SCALE GENOMIC DNA]</scope>
    <source>
        <strain evidence="2">AR-01</strain>
    </source>
</reference>
<feature type="region of interest" description="Disordered" evidence="1">
    <location>
        <begin position="141"/>
        <end position="165"/>
    </location>
</feature>
<organism evidence="2 3">
    <name type="scientific">Datura stramonium</name>
    <name type="common">Jimsonweed</name>
    <name type="synonym">Common thornapple</name>
    <dbReference type="NCBI Taxonomy" id="4076"/>
    <lineage>
        <taxon>Eukaryota</taxon>
        <taxon>Viridiplantae</taxon>
        <taxon>Streptophyta</taxon>
        <taxon>Embryophyta</taxon>
        <taxon>Tracheophyta</taxon>
        <taxon>Spermatophyta</taxon>
        <taxon>Magnoliopsida</taxon>
        <taxon>eudicotyledons</taxon>
        <taxon>Gunneridae</taxon>
        <taxon>Pentapetalae</taxon>
        <taxon>asterids</taxon>
        <taxon>lamiids</taxon>
        <taxon>Solanales</taxon>
        <taxon>Solanaceae</taxon>
        <taxon>Solanoideae</taxon>
        <taxon>Datureae</taxon>
        <taxon>Datura</taxon>
    </lineage>
</organism>
<dbReference type="PANTHER" id="PTHR47723">
    <property type="entry name" value="OS05G0353850 PROTEIN"/>
    <property type="match status" value="1"/>
</dbReference>
<keyword evidence="3" id="KW-1185">Reference proteome</keyword>
<dbReference type="EMBL" id="JACEIK010000129">
    <property type="protein sequence ID" value="MCD7450391.1"/>
    <property type="molecule type" value="Genomic_DNA"/>
</dbReference>
<dbReference type="InterPro" id="IPR053151">
    <property type="entry name" value="RNase_H-like"/>
</dbReference>
<accession>A0ABS8RU95</accession>
<dbReference type="PANTHER" id="PTHR47723:SF24">
    <property type="entry name" value="RNASE H TYPE-1 DOMAIN-CONTAINING PROTEIN"/>
    <property type="match status" value="1"/>
</dbReference>
<dbReference type="SUPFAM" id="SSF53098">
    <property type="entry name" value="Ribonuclease H-like"/>
    <property type="match status" value="1"/>
</dbReference>
<gene>
    <name evidence="2" type="ORF">HAX54_005735</name>
</gene>
<proteinExistence type="predicted"/>
<evidence type="ECO:0000256" key="1">
    <source>
        <dbReference type="SAM" id="MobiDB-lite"/>
    </source>
</evidence>
<feature type="non-terminal residue" evidence="2">
    <location>
        <position position="1"/>
    </location>
</feature>
<evidence type="ECO:0000313" key="3">
    <source>
        <dbReference type="Proteomes" id="UP000823775"/>
    </source>
</evidence>
<dbReference type="InterPro" id="IPR012337">
    <property type="entry name" value="RNaseH-like_sf"/>
</dbReference>